<sequence>MQKFELTDRQLIDIQLLHSSSGLNSLPATEEVKAIAHEAQKELARHIKQRGYNYSMRDGSIILDGRDWLPVLKHFGLNKEEK</sequence>
<gene>
    <name evidence="1" type="ORF">LCGC14_2862610</name>
</gene>
<reference evidence="1" key="1">
    <citation type="journal article" date="2015" name="Nature">
        <title>Complex archaea that bridge the gap between prokaryotes and eukaryotes.</title>
        <authorList>
            <person name="Spang A."/>
            <person name="Saw J.H."/>
            <person name="Jorgensen S.L."/>
            <person name="Zaremba-Niedzwiedzka K."/>
            <person name="Martijn J."/>
            <person name="Lind A.E."/>
            <person name="van Eijk R."/>
            <person name="Schleper C."/>
            <person name="Guy L."/>
            <person name="Ettema T.J."/>
        </authorList>
    </citation>
    <scope>NUCLEOTIDE SEQUENCE</scope>
</reference>
<name>A0A0F9AWD4_9ZZZZ</name>
<dbReference type="AlphaFoldDB" id="A0A0F9AWD4"/>
<protein>
    <submittedName>
        <fullName evidence="1">Uncharacterized protein</fullName>
    </submittedName>
</protein>
<accession>A0A0F9AWD4</accession>
<comment type="caution">
    <text evidence="1">The sequence shown here is derived from an EMBL/GenBank/DDBJ whole genome shotgun (WGS) entry which is preliminary data.</text>
</comment>
<dbReference type="EMBL" id="LAZR01055360">
    <property type="protein sequence ID" value="KKK76536.1"/>
    <property type="molecule type" value="Genomic_DNA"/>
</dbReference>
<evidence type="ECO:0000313" key="1">
    <source>
        <dbReference type="EMBL" id="KKK76536.1"/>
    </source>
</evidence>
<organism evidence="1">
    <name type="scientific">marine sediment metagenome</name>
    <dbReference type="NCBI Taxonomy" id="412755"/>
    <lineage>
        <taxon>unclassified sequences</taxon>
        <taxon>metagenomes</taxon>
        <taxon>ecological metagenomes</taxon>
    </lineage>
</organism>
<proteinExistence type="predicted"/>